<evidence type="ECO:0000313" key="2">
    <source>
        <dbReference type="Proteomes" id="UP000796880"/>
    </source>
</evidence>
<gene>
    <name evidence="1" type="ORF">FNV43_RR02475</name>
</gene>
<dbReference type="Proteomes" id="UP000796880">
    <property type="component" value="Unassembled WGS sequence"/>
</dbReference>
<keyword evidence="2" id="KW-1185">Reference proteome</keyword>
<accession>A0A8K0HTK5</accession>
<comment type="caution">
    <text evidence="1">The sequence shown here is derived from an EMBL/GenBank/DDBJ whole genome shotgun (WGS) entry which is preliminary data.</text>
</comment>
<dbReference type="EMBL" id="VOIH02000001">
    <property type="protein sequence ID" value="KAF3457815.1"/>
    <property type="molecule type" value="Genomic_DNA"/>
</dbReference>
<sequence>MACYRNPPDEFWKRVREEYDSRSEEQFKAYHLIAATKDRFPGMANQQLFNKVKKKGRDGWDTKDVITLLYIIWSGRPVCDGCGDLVTGVYFTCRTCFNCPGETFNVCPHCRQSGKFDHHHNDFVDNFNLLHVKREQLKQLQNVASGLRPLLKD</sequence>
<name>A0A8K0HTK5_9ROSA</name>
<evidence type="ECO:0000313" key="1">
    <source>
        <dbReference type="EMBL" id="KAF3457815.1"/>
    </source>
</evidence>
<dbReference type="AlphaFoldDB" id="A0A8K0HTK5"/>
<protein>
    <recommendedName>
        <fullName evidence="3">ZZ-type domain-containing protein</fullName>
    </recommendedName>
</protein>
<proteinExistence type="predicted"/>
<organism evidence="1 2">
    <name type="scientific">Rhamnella rubrinervis</name>
    <dbReference type="NCBI Taxonomy" id="2594499"/>
    <lineage>
        <taxon>Eukaryota</taxon>
        <taxon>Viridiplantae</taxon>
        <taxon>Streptophyta</taxon>
        <taxon>Embryophyta</taxon>
        <taxon>Tracheophyta</taxon>
        <taxon>Spermatophyta</taxon>
        <taxon>Magnoliopsida</taxon>
        <taxon>eudicotyledons</taxon>
        <taxon>Gunneridae</taxon>
        <taxon>Pentapetalae</taxon>
        <taxon>rosids</taxon>
        <taxon>fabids</taxon>
        <taxon>Rosales</taxon>
        <taxon>Rhamnaceae</taxon>
        <taxon>rhamnoid group</taxon>
        <taxon>Rhamneae</taxon>
        <taxon>Rhamnella</taxon>
    </lineage>
</organism>
<dbReference type="OrthoDB" id="8785703at2759"/>
<evidence type="ECO:0008006" key="3">
    <source>
        <dbReference type="Google" id="ProtNLM"/>
    </source>
</evidence>
<reference evidence="1" key="1">
    <citation type="submission" date="2020-03" db="EMBL/GenBank/DDBJ databases">
        <title>A high-quality chromosome-level genome assembly of a woody plant with both climbing and erect habits, Rhamnella rubrinervis.</title>
        <authorList>
            <person name="Lu Z."/>
            <person name="Yang Y."/>
            <person name="Zhu X."/>
            <person name="Sun Y."/>
        </authorList>
    </citation>
    <scope>NUCLEOTIDE SEQUENCE</scope>
    <source>
        <strain evidence="1">BYM</strain>
        <tissue evidence="1">Leaf</tissue>
    </source>
</reference>